<keyword evidence="3" id="KW-0547">Nucleotide-binding</keyword>
<accession>A0A497F932</accession>
<dbReference type="PROSITE" id="PS00211">
    <property type="entry name" value="ABC_TRANSPORTER_1"/>
    <property type="match status" value="1"/>
</dbReference>
<dbReference type="InterPro" id="IPR003593">
    <property type="entry name" value="AAA+_ATPase"/>
</dbReference>
<dbReference type="AlphaFoldDB" id="A0A497F932"/>
<dbReference type="GO" id="GO:0015807">
    <property type="term" value="P:L-amino acid transport"/>
    <property type="evidence" value="ECO:0007669"/>
    <property type="project" value="TreeGrafter"/>
</dbReference>
<dbReference type="Pfam" id="PF00005">
    <property type="entry name" value="ABC_tran"/>
    <property type="match status" value="1"/>
</dbReference>
<dbReference type="SUPFAM" id="SSF52540">
    <property type="entry name" value="P-loop containing nucleoside triphosphate hydrolases"/>
    <property type="match status" value="1"/>
</dbReference>
<evidence type="ECO:0000256" key="4">
    <source>
        <dbReference type="ARBA" id="ARBA00022840"/>
    </source>
</evidence>
<dbReference type="InterPro" id="IPR017871">
    <property type="entry name" value="ABC_transporter-like_CS"/>
</dbReference>
<keyword evidence="4 7" id="KW-0067">ATP-binding</keyword>
<evidence type="ECO:0000256" key="5">
    <source>
        <dbReference type="ARBA" id="ARBA00022970"/>
    </source>
</evidence>
<gene>
    <name evidence="7" type="ORF">DRJ26_00450</name>
</gene>
<evidence type="ECO:0000313" key="8">
    <source>
        <dbReference type="Proteomes" id="UP000269499"/>
    </source>
</evidence>
<dbReference type="EMBL" id="QMRA01000003">
    <property type="protein sequence ID" value="RLE55759.1"/>
    <property type="molecule type" value="Genomic_DNA"/>
</dbReference>
<dbReference type="PANTHER" id="PTHR43820">
    <property type="entry name" value="HIGH-AFFINITY BRANCHED-CHAIN AMINO ACID TRANSPORT ATP-BINDING PROTEIN LIVF"/>
    <property type="match status" value="1"/>
</dbReference>
<comment type="caution">
    <text evidence="7">The sequence shown here is derived from an EMBL/GenBank/DDBJ whole genome shotgun (WGS) entry which is preliminary data.</text>
</comment>
<evidence type="ECO:0000313" key="7">
    <source>
        <dbReference type="EMBL" id="RLE55759.1"/>
    </source>
</evidence>
<dbReference type="PANTHER" id="PTHR43820:SF4">
    <property type="entry name" value="HIGH-AFFINITY BRANCHED-CHAIN AMINO ACID TRANSPORT ATP-BINDING PROTEIN LIVF"/>
    <property type="match status" value="1"/>
</dbReference>
<dbReference type="InterPro" id="IPR003439">
    <property type="entry name" value="ABC_transporter-like_ATP-bd"/>
</dbReference>
<comment type="similarity">
    <text evidence="1">Belongs to the ABC transporter superfamily.</text>
</comment>
<dbReference type="SMART" id="SM00382">
    <property type="entry name" value="AAA"/>
    <property type="match status" value="1"/>
</dbReference>
<evidence type="ECO:0000256" key="3">
    <source>
        <dbReference type="ARBA" id="ARBA00022741"/>
    </source>
</evidence>
<keyword evidence="2" id="KW-0813">Transport</keyword>
<dbReference type="Gene3D" id="3.40.50.300">
    <property type="entry name" value="P-loop containing nucleotide triphosphate hydrolases"/>
    <property type="match status" value="1"/>
</dbReference>
<evidence type="ECO:0000256" key="1">
    <source>
        <dbReference type="ARBA" id="ARBA00005417"/>
    </source>
</evidence>
<dbReference type="GO" id="GO:0005524">
    <property type="term" value="F:ATP binding"/>
    <property type="evidence" value="ECO:0007669"/>
    <property type="project" value="UniProtKB-KW"/>
</dbReference>
<name>A0A497F932_9CREN</name>
<dbReference type="PROSITE" id="PS50893">
    <property type="entry name" value="ABC_TRANSPORTER_2"/>
    <property type="match status" value="1"/>
</dbReference>
<evidence type="ECO:0000259" key="6">
    <source>
        <dbReference type="PROSITE" id="PS50893"/>
    </source>
</evidence>
<dbReference type="PIRSF" id="PIRSF039137">
    <property type="entry name" value="ABC_branched_ATPase"/>
    <property type="match status" value="1"/>
</dbReference>
<dbReference type="InterPro" id="IPR027417">
    <property type="entry name" value="P-loop_NTPase"/>
</dbReference>
<reference evidence="7 8" key="1">
    <citation type="submission" date="2018-06" db="EMBL/GenBank/DDBJ databases">
        <title>Extensive metabolic versatility and redundancy in microbially diverse, dynamic hydrothermal sediments.</title>
        <authorList>
            <person name="Dombrowski N."/>
            <person name="Teske A."/>
            <person name="Baker B.J."/>
        </authorList>
    </citation>
    <scope>NUCLEOTIDE SEQUENCE [LARGE SCALE GENOMIC DNA]</scope>
    <source>
        <strain evidence="7">B20_G2</strain>
    </source>
</reference>
<sequence>MSEVLKVENLEVCYGDVQVLWGISFDVKESEIVALLGANGAGKTTTLKTISGLLKPKSGRIFFMGKDVTELEPHKRVEMGLAHIPEGRQLFPRLTVYENLKAAAYTHRAREKFDETLELIYNLFPILRERRNQLAGTLSGGEQQMLAIARGLVLRPTLLMLDEPSLGLAPKLVIEVLDFVSKLKGEGYTVLLVEQNVHQALKLCDRAYIIETGRIVKHGTGHELLEDEEVKKAYLGI</sequence>
<dbReference type="Proteomes" id="UP000269499">
    <property type="component" value="Unassembled WGS sequence"/>
</dbReference>
<keyword evidence="5" id="KW-0029">Amino-acid transport</keyword>
<protein>
    <submittedName>
        <fullName evidence="7">ABC transporter ATP-binding protein</fullName>
    </submittedName>
</protein>
<dbReference type="InterPro" id="IPR052156">
    <property type="entry name" value="BCAA_Transport_ATP-bd_LivF"/>
</dbReference>
<evidence type="ECO:0000256" key="2">
    <source>
        <dbReference type="ARBA" id="ARBA00022448"/>
    </source>
</evidence>
<dbReference type="GO" id="GO:0015658">
    <property type="term" value="F:branched-chain amino acid transmembrane transporter activity"/>
    <property type="evidence" value="ECO:0007669"/>
    <property type="project" value="InterPro"/>
</dbReference>
<dbReference type="InterPro" id="IPR030660">
    <property type="entry name" value="ABC_branched_ATPase_LivF/BraG"/>
</dbReference>
<feature type="domain" description="ABC transporter" evidence="6">
    <location>
        <begin position="5"/>
        <end position="237"/>
    </location>
</feature>
<dbReference type="GO" id="GO:0016887">
    <property type="term" value="F:ATP hydrolysis activity"/>
    <property type="evidence" value="ECO:0007669"/>
    <property type="project" value="InterPro"/>
</dbReference>
<proteinExistence type="inferred from homology"/>
<organism evidence="7 8">
    <name type="scientific">Thermoproteota archaeon</name>
    <dbReference type="NCBI Taxonomy" id="2056631"/>
    <lineage>
        <taxon>Archaea</taxon>
        <taxon>Thermoproteota</taxon>
    </lineage>
</organism>
<dbReference type="CDD" id="cd03224">
    <property type="entry name" value="ABC_TM1139_LivF_branched"/>
    <property type="match status" value="1"/>
</dbReference>